<protein>
    <submittedName>
        <fullName evidence="1">Uncharacterized protein</fullName>
    </submittedName>
</protein>
<name>A0AAD7EDX7_9AGAR</name>
<dbReference type="EMBL" id="JARIHO010000069">
    <property type="protein sequence ID" value="KAJ7312936.1"/>
    <property type="molecule type" value="Genomic_DNA"/>
</dbReference>
<accession>A0AAD7EDX7</accession>
<keyword evidence="2" id="KW-1185">Reference proteome</keyword>
<dbReference type="Proteomes" id="UP001218218">
    <property type="component" value="Unassembled WGS sequence"/>
</dbReference>
<evidence type="ECO:0000313" key="1">
    <source>
        <dbReference type="EMBL" id="KAJ7312936.1"/>
    </source>
</evidence>
<dbReference type="AlphaFoldDB" id="A0AAD7EDX7"/>
<organism evidence="1 2">
    <name type="scientific">Mycena albidolilacea</name>
    <dbReference type="NCBI Taxonomy" id="1033008"/>
    <lineage>
        <taxon>Eukaryota</taxon>
        <taxon>Fungi</taxon>
        <taxon>Dikarya</taxon>
        <taxon>Basidiomycota</taxon>
        <taxon>Agaricomycotina</taxon>
        <taxon>Agaricomycetes</taxon>
        <taxon>Agaricomycetidae</taxon>
        <taxon>Agaricales</taxon>
        <taxon>Marasmiineae</taxon>
        <taxon>Mycenaceae</taxon>
        <taxon>Mycena</taxon>
    </lineage>
</organism>
<sequence>MTFAKSSRNGLSTILLIPRPPVLAGRSRLSGSSQGCCEHVSMQRHRRSLVRQKGKELYLHSFIPGRLVENLELTPEYFVWKRRVAQARSAPTYTKGDPAIPRNWVNTFAPAAGSVEKYQTGLGGIAR</sequence>
<gene>
    <name evidence="1" type="ORF">DFH08DRAFT_821768</name>
</gene>
<comment type="caution">
    <text evidence="1">The sequence shown here is derived from an EMBL/GenBank/DDBJ whole genome shotgun (WGS) entry which is preliminary data.</text>
</comment>
<evidence type="ECO:0000313" key="2">
    <source>
        <dbReference type="Proteomes" id="UP001218218"/>
    </source>
</evidence>
<proteinExistence type="predicted"/>
<reference evidence="1" key="1">
    <citation type="submission" date="2023-03" db="EMBL/GenBank/DDBJ databases">
        <title>Massive genome expansion in bonnet fungi (Mycena s.s.) driven by repeated elements and novel gene families across ecological guilds.</title>
        <authorList>
            <consortium name="Lawrence Berkeley National Laboratory"/>
            <person name="Harder C.B."/>
            <person name="Miyauchi S."/>
            <person name="Viragh M."/>
            <person name="Kuo A."/>
            <person name="Thoen E."/>
            <person name="Andreopoulos B."/>
            <person name="Lu D."/>
            <person name="Skrede I."/>
            <person name="Drula E."/>
            <person name="Henrissat B."/>
            <person name="Morin E."/>
            <person name="Kohler A."/>
            <person name="Barry K."/>
            <person name="LaButti K."/>
            <person name="Morin E."/>
            <person name="Salamov A."/>
            <person name="Lipzen A."/>
            <person name="Mereny Z."/>
            <person name="Hegedus B."/>
            <person name="Baldrian P."/>
            <person name="Stursova M."/>
            <person name="Weitz H."/>
            <person name="Taylor A."/>
            <person name="Grigoriev I.V."/>
            <person name="Nagy L.G."/>
            <person name="Martin F."/>
            <person name="Kauserud H."/>
        </authorList>
    </citation>
    <scope>NUCLEOTIDE SEQUENCE</scope>
    <source>
        <strain evidence="1">CBHHK002</strain>
    </source>
</reference>